<evidence type="ECO:0000313" key="2">
    <source>
        <dbReference type="Proteomes" id="UP000252167"/>
    </source>
</evidence>
<dbReference type="RefSeq" id="WP_047117950.1">
    <property type="nucleotide sequence ID" value="NZ_JBNBOD010000002.1"/>
</dbReference>
<accession>A0A365YCE9</accession>
<proteinExistence type="predicted"/>
<organism evidence="1 2">
    <name type="scientific">Glutamicibacter soli</name>
    <dbReference type="NCBI Taxonomy" id="453836"/>
    <lineage>
        <taxon>Bacteria</taxon>
        <taxon>Bacillati</taxon>
        <taxon>Actinomycetota</taxon>
        <taxon>Actinomycetes</taxon>
        <taxon>Micrococcales</taxon>
        <taxon>Micrococcaceae</taxon>
        <taxon>Glutamicibacter</taxon>
    </lineage>
</organism>
<dbReference type="Proteomes" id="UP000252167">
    <property type="component" value="Unassembled WGS sequence"/>
</dbReference>
<name>A0A365YCE9_9MICC</name>
<dbReference type="EMBL" id="POAF01000006">
    <property type="protein sequence ID" value="RBM00219.1"/>
    <property type="molecule type" value="Genomic_DNA"/>
</dbReference>
<keyword evidence="2" id="KW-1185">Reference proteome</keyword>
<evidence type="ECO:0000313" key="1">
    <source>
        <dbReference type="EMBL" id="RBM00219.1"/>
    </source>
</evidence>
<protein>
    <submittedName>
        <fullName evidence="1">Uncharacterized protein</fullName>
    </submittedName>
</protein>
<gene>
    <name evidence="1" type="ORF">C1H84_13990</name>
</gene>
<dbReference type="AlphaFoldDB" id="A0A365YCE9"/>
<reference evidence="1 2" key="1">
    <citation type="submission" date="2018-01" db="EMBL/GenBank/DDBJ databases">
        <title>Glutamicibacter soli strain NHPC-3 Whole genome sequence and assembly.</title>
        <authorList>
            <person name="Choudhury P."/>
            <person name="Gupta D."/>
            <person name="Sengupta K."/>
            <person name="Jawed A."/>
            <person name="Sultana N."/>
            <person name="Saha P."/>
        </authorList>
    </citation>
    <scope>NUCLEOTIDE SEQUENCE [LARGE SCALE GENOMIC DNA]</scope>
    <source>
        <strain evidence="1 2">NHPC-3</strain>
    </source>
</reference>
<sequence length="298" mass="33631">MDFGGVAQAELGSGMQLVVHAQRRAQMRGAEANANAEHERNIAQLVHRDLSSPKFWNTAGSEAIADRMIVASELAGRHEAASQAFMAGADRIRNQFGINVEDLNRDHPTAATDRHRALRDALDDYLAGQRAKAEQPPMGQEPWFAQPQGTFRDYDYNDGLERPVEISKQEVLRRLELMPADTVRDPSIGGRDTISFVPSWYGHDDEVDRAIAGKFPHLVPEGAKLPPERPLLARRRKPSRTRPRICGKLNELRVKNILTGSTLTPLKPRKRAQRPRRGLARRMRARWRWIGIVPRRNG</sequence>
<comment type="caution">
    <text evidence="1">The sequence shown here is derived from an EMBL/GenBank/DDBJ whole genome shotgun (WGS) entry which is preliminary data.</text>
</comment>